<reference evidence="3" key="1">
    <citation type="journal article" date="2020" name="Stud. Mycol.">
        <title>101 Dothideomycetes genomes: a test case for predicting lifestyles and emergence of pathogens.</title>
        <authorList>
            <person name="Haridas S."/>
            <person name="Albert R."/>
            <person name="Binder M."/>
            <person name="Bloem J."/>
            <person name="Labutti K."/>
            <person name="Salamov A."/>
            <person name="Andreopoulos B."/>
            <person name="Baker S."/>
            <person name="Barry K."/>
            <person name="Bills G."/>
            <person name="Bluhm B."/>
            <person name="Cannon C."/>
            <person name="Castanera R."/>
            <person name="Culley D."/>
            <person name="Daum C."/>
            <person name="Ezra D."/>
            <person name="Gonzalez J."/>
            <person name="Henrissat B."/>
            <person name="Kuo A."/>
            <person name="Liang C."/>
            <person name="Lipzen A."/>
            <person name="Lutzoni F."/>
            <person name="Magnuson J."/>
            <person name="Mondo S."/>
            <person name="Nolan M."/>
            <person name="Ohm R."/>
            <person name="Pangilinan J."/>
            <person name="Park H.-J."/>
            <person name="Ramirez L."/>
            <person name="Alfaro M."/>
            <person name="Sun H."/>
            <person name="Tritt A."/>
            <person name="Yoshinaga Y."/>
            <person name="Zwiers L.-H."/>
            <person name="Turgeon B."/>
            <person name="Goodwin S."/>
            <person name="Spatafora J."/>
            <person name="Crous P."/>
            <person name="Grigoriev I."/>
        </authorList>
    </citation>
    <scope>NUCLEOTIDE SEQUENCE</scope>
    <source>
        <strain evidence="3">CBS 113979</strain>
    </source>
</reference>
<feature type="compositionally biased region" description="Basic and acidic residues" evidence="1">
    <location>
        <begin position="168"/>
        <end position="189"/>
    </location>
</feature>
<dbReference type="AlphaFoldDB" id="A0A6G1GRA1"/>
<feature type="region of interest" description="Disordered" evidence="1">
    <location>
        <begin position="1"/>
        <end position="30"/>
    </location>
</feature>
<keyword evidence="2" id="KW-0472">Membrane</keyword>
<protein>
    <submittedName>
        <fullName evidence="3">Uncharacterized protein</fullName>
    </submittedName>
</protein>
<feature type="transmembrane region" description="Helical" evidence="2">
    <location>
        <begin position="383"/>
        <end position="406"/>
    </location>
</feature>
<dbReference type="OrthoDB" id="5422510at2759"/>
<feature type="transmembrane region" description="Helical" evidence="2">
    <location>
        <begin position="113"/>
        <end position="131"/>
    </location>
</feature>
<dbReference type="EMBL" id="ML977175">
    <property type="protein sequence ID" value="KAF1983483.1"/>
    <property type="molecule type" value="Genomic_DNA"/>
</dbReference>
<dbReference type="Proteomes" id="UP000800041">
    <property type="component" value="Unassembled WGS sequence"/>
</dbReference>
<feature type="transmembrane region" description="Helical" evidence="2">
    <location>
        <begin position="209"/>
        <end position="228"/>
    </location>
</feature>
<feature type="region of interest" description="Disordered" evidence="1">
    <location>
        <begin position="435"/>
        <end position="455"/>
    </location>
</feature>
<proteinExistence type="predicted"/>
<accession>A0A6G1GRA1</accession>
<evidence type="ECO:0000313" key="4">
    <source>
        <dbReference type="Proteomes" id="UP000800041"/>
    </source>
</evidence>
<keyword evidence="2" id="KW-0812">Transmembrane</keyword>
<keyword evidence="2" id="KW-1133">Transmembrane helix</keyword>
<organism evidence="3 4">
    <name type="scientific">Aulographum hederae CBS 113979</name>
    <dbReference type="NCBI Taxonomy" id="1176131"/>
    <lineage>
        <taxon>Eukaryota</taxon>
        <taxon>Fungi</taxon>
        <taxon>Dikarya</taxon>
        <taxon>Ascomycota</taxon>
        <taxon>Pezizomycotina</taxon>
        <taxon>Dothideomycetes</taxon>
        <taxon>Pleosporomycetidae</taxon>
        <taxon>Aulographales</taxon>
        <taxon>Aulographaceae</taxon>
    </lineage>
</organism>
<dbReference type="PANTHER" id="PTHR42032">
    <property type="entry name" value="YALI0E30679P"/>
    <property type="match status" value="1"/>
</dbReference>
<evidence type="ECO:0000313" key="3">
    <source>
        <dbReference type="EMBL" id="KAF1983483.1"/>
    </source>
</evidence>
<sequence>MPQDANGPRQEGVTFASGVQRPSGSSVKPIIRSSTSIDDLRPGFSQTHRRSSLFSDFSAPSIRSSDSLLFPNASRHAREALLHDETSHWHSAPLAFAILPALGGLFFQNGSAFVTDISLLILAAIFLNWSVRIPWDWYRSAQQTRTVEVEVEPTDAMIEEESEEDDEAPKHTDADEVSPKGNPKRRDVSEAGMDQFKTASEELRAHERLAFLACFLGPVAGTYVLHAIRSSLSRPSEGLVSDFNLTIFLLAAELRPFAHLIKMVRARTMHLQRLVSTSNVPQDPSIPEKVEDLGQRINDMETRVADIVSASSGKESSQDVATNINKQFQSQLDALTRAVRRYEKRQTTQSMITEARLQDLEARLKDTLSLAAVAARDSQKPGVVIIVLNWLAAAILLPFQAFYAIMAWPVNVLKEVVESVQEWITGKKRVNAKGIKGKGRDGIGNKPTARTNRRL</sequence>
<feature type="transmembrane region" description="Helical" evidence="2">
    <location>
        <begin position="243"/>
        <end position="261"/>
    </location>
</feature>
<keyword evidence="4" id="KW-1185">Reference proteome</keyword>
<gene>
    <name evidence="3" type="ORF">K402DRAFT_338412</name>
</gene>
<name>A0A6G1GRA1_9PEZI</name>
<dbReference type="PANTHER" id="PTHR42032:SF1">
    <property type="entry name" value="YALI0E30679P"/>
    <property type="match status" value="1"/>
</dbReference>
<evidence type="ECO:0000256" key="1">
    <source>
        <dbReference type="SAM" id="MobiDB-lite"/>
    </source>
</evidence>
<evidence type="ECO:0000256" key="2">
    <source>
        <dbReference type="SAM" id="Phobius"/>
    </source>
</evidence>
<feature type="compositionally biased region" description="Polar residues" evidence="1">
    <location>
        <begin position="20"/>
        <end position="30"/>
    </location>
</feature>
<feature type="region of interest" description="Disordered" evidence="1">
    <location>
        <begin position="159"/>
        <end position="190"/>
    </location>
</feature>